<sequence>MEQKHCTNEVCVEYEEFKTDVTRLFLPVHAGTVSLIRKLLKIGNEITSDAHLLPATNINYIDGLAIFAYMNSTRILLTVLHLMNM</sequence>
<dbReference type="EMBL" id="CM045760">
    <property type="protein sequence ID" value="KAI8025700.1"/>
    <property type="molecule type" value="Genomic_DNA"/>
</dbReference>
<organism evidence="1 2">
    <name type="scientific">Camellia lanceoleosa</name>
    <dbReference type="NCBI Taxonomy" id="1840588"/>
    <lineage>
        <taxon>Eukaryota</taxon>
        <taxon>Viridiplantae</taxon>
        <taxon>Streptophyta</taxon>
        <taxon>Embryophyta</taxon>
        <taxon>Tracheophyta</taxon>
        <taxon>Spermatophyta</taxon>
        <taxon>Magnoliopsida</taxon>
        <taxon>eudicotyledons</taxon>
        <taxon>Gunneridae</taxon>
        <taxon>Pentapetalae</taxon>
        <taxon>asterids</taxon>
        <taxon>Ericales</taxon>
        <taxon>Theaceae</taxon>
        <taxon>Camellia</taxon>
    </lineage>
</organism>
<gene>
    <name evidence="1" type="ORF">LOK49_LG02G01108</name>
</gene>
<name>A0ACC0IJS3_9ERIC</name>
<keyword evidence="2" id="KW-1185">Reference proteome</keyword>
<dbReference type="Proteomes" id="UP001060215">
    <property type="component" value="Chromosome 3"/>
</dbReference>
<evidence type="ECO:0000313" key="1">
    <source>
        <dbReference type="EMBL" id="KAI8025700.1"/>
    </source>
</evidence>
<protein>
    <submittedName>
        <fullName evidence="1">Subtilisin-like protease SBT5.4</fullName>
    </submittedName>
</protein>
<comment type="caution">
    <text evidence="1">The sequence shown here is derived from an EMBL/GenBank/DDBJ whole genome shotgun (WGS) entry which is preliminary data.</text>
</comment>
<proteinExistence type="predicted"/>
<accession>A0ACC0IJS3</accession>
<reference evidence="1 2" key="1">
    <citation type="journal article" date="2022" name="Plant J.">
        <title>Chromosome-level genome of Camellia lanceoleosa provides a valuable resource for understanding genome evolution and self-incompatibility.</title>
        <authorList>
            <person name="Gong W."/>
            <person name="Xiao S."/>
            <person name="Wang L."/>
            <person name="Liao Z."/>
            <person name="Chang Y."/>
            <person name="Mo W."/>
            <person name="Hu G."/>
            <person name="Li W."/>
            <person name="Zhao G."/>
            <person name="Zhu H."/>
            <person name="Hu X."/>
            <person name="Ji K."/>
            <person name="Xiang X."/>
            <person name="Song Q."/>
            <person name="Yuan D."/>
            <person name="Jin S."/>
            <person name="Zhang L."/>
        </authorList>
    </citation>
    <scope>NUCLEOTIDE SEQUENCE [LARGE SCALE GENOMIC DNA]</scope>
    <source>
        <strain evidence="1">SQ_2022a</strain>
    </source>
</reference>
<evidence type="ECO:0000313" key="2">
    <source>
        <dbReference type="Proteomes" id="UP001060215"/>
    </source>
</evidence>